<dbReference type="InterPro" id="IPR025374">
    <property type="entry name" value="DUF4364"/>
</dbReference>
<sequence>MFVNSSQQLAEKKLLLLYIFDKFDMPITHSQTTDFILKNDLMNYFMLQQFLAELKDAEFITEEAKDNLQYFSITEKGKNTLKYFADRIPQSSINRINGILGTAKEELKKSSEIKADYIKKNDTEYLVTLKVIENQQQIFSMELNVSSNKQAKLICDNWRKKAQNTYGKIINLLIN</sequence>
<dbReference type="AlphaFoldDB" id="A0A6I0FGT0"/>
<dbReference type="Pfam" id="PF14277">
    <property type="entry name" value="DUF4364"/>
    <property type="match status" value="1"/>
</dbReference>
<organism evidence="1 2">
    <name type="scientific">Alkaliphilus pronyensis</name>
    <dbReference type="NCBI Taxonomy" id="1482732"/>
    <lineage>
        <taxon>Bacteria</taxon>
        <taxon>Bacillati</taxon>
        <taxon>Bacillota</taxon>
        <taxon>Clostridia</taxon>
        <taxon>Peptostreptococcales</taxon>
        <taxon>Natronincolaceae</taxon>
        <taxon>Alkaliphilus</taxon>
    </lineage>
</organism>
<evidence type="ECO:0000313" key="2">
    <source>
        <dbReference type="Proteomes" id="UP000432715"/>
    </source>
</evidence>
<accession>A0A6I0FGT0</accession>
<evidence type="ECO:0000313" key="1">
    <source>
        <dbReference type="EMBL" id="KAB3535381.1"/>
    </source>
</evidence>
<name>A0A6I0FGT0_9FIRM</name>
<gene>
    <name evidence="1" type="ORF">F8154_06235</name>
</gene>
<keyword evidence="2" id="KW-1185">Reference proteome</keyword>
<dbReference type="EMBL" id="WBZC01000019">
    <property type="protein sequence ID" value="KAB3535381.1"/>
    <property type="molecule type" value="Genomic_DNA"/>
</dbReference>
<dbReference type="Gene3D" id="1.10.10.10">
    <property type="entry name" value="Winged helix-like DNA-binding domain superfamily/Winged helix DNA-binding domain"/>
    <property type="match status" value="1"/>
</dbReference>
<dbReference type="RefSeq" id="WP_151860746.1">
    <property type="nucleotide sequence ID" value="NZ_WBZC01000019.1"/>
</dbReference>
<dbReference type="Proteomes" id="UP000432715">
    <property type="component" value="Unassembled WGS sequence"/>
</dbReference>
<protein>
    <submittedName>
        <fullName evidence="1">DUF4364 family protein</fullName>
    </submittedName>
</protein>
<proteinExistence type="predicted"/>
<dbReference type="OrthoDB" id="9783597at2"/>
<dbReference type="InterPro" id="IPR036388">
    <property type="entry name" value="WH-like_DNA-bd_sf"/>
</dbReference>
<reference evidence="1 2" key="1">
    <citation type="submission" date="2019-10" db="EMBL/GenBank/DDBJ databases">
        <title>Alkaliphilus serpentinus sp. nov. and Alkaliphilus pronyensis sp. nov., two novel anaerobic alkaliphilic species isolated from the serpentinized-hosted hydrothermal field of the Prony Bay (New Caledonia).</title>
        <authorList>
            <person name="Postec A."/>
        </authorList>
    </citation>
    <scope>NUCLEOTIDE SEQUENCE [LARGE SCALE GENOMIC DNA]</scope>
    <source>
        <strain evidence="1 2">LacV</strain>
    </source>
</reference>
<comment type="caution">
    <text evidence="1">The sequence shown here is derived from an EMBL/GenBank/DDBJ whole genome shotgun (WGS) entry which is preliminary data.</text>
</comment>